<dbReference type="EMBL" id="JADGKB010000068">
    <property type="protein sequence ID" value="KAJ3255335.1"/>
    <property type="molecule type" value="Genomic_DNA"/>
</dbReference>
<comment type="caution">
    <text evidence="1">The sequence shown here is derived from an EMBL/GenBank/DDBJ whole genome shotgun (WGS) entry which is preliminary data.</text>
</comment>
<keyword evidence="2" id="KW-1185">Reference proteome</keyword>
<reference evidence="1" key="1">
    <citation type="submission" date="2020-05" db="EMBL/GenBank/DDBJ databases">
        <title>Phylogenomic resolution of chytrid fungi.</title>
        <authorList>
            <person name="Stajich J.E."/>
            <person name="Amses K."/>
            <person name="Simmons R."/>
            <person name="Seto K."/>
            <person name="Myers J."/>
            <person name="Bonds A."/>
            <person name="Quandt C.A."/>
            <person name="Barry K."/>
            <person name="Liu P."/>
            <person name="Grigoriev I."/>
            <person name="Longcore J.E."/>
            <person name="James T.Y."/>
        </authorList>
    </citation>
    <scope>NUCLEOTIDE SEQUENCE</scope>
    <source>
        <strain evidence="1">PLAUS21</strain>
    </source>
</reference>
<protein>
    <submittedName>
        <fullName evidence="1">Uncharacterized protein</fullName>
    </submittedName>
</protein>
<dbReference type="AlphaFoldDB" id="A0AAD5UDU1"/>
<evidence type="ECO:0000313" key="2">
    <source>
        <dbReference type="Proteomes" id="UP001210925"/>
    </source>
</evidence>
<name>A0AAD5UDU1_9FUNG</name>
<sequence length="263" mass="30339">MLYPDSSSSVSPEFQEIATEYYSQISIEYRDLQSKSTHKRTASYEPYEVIFGQVKDAVKLGLQIPQKNTSKTKNTLKTRSIKESDSEELFSDGLDWESESDSDCDCESLIEFRTDGEFASLQKVVETMTEKLDEVVKVHNQVELDQHFQSELLKSSMLADFHERYILKALERRRLENDTIENIKNDVNLAQSVWNETLRANPMQVLENIGRNLPPKEDDIGLTATIHEMEELVEISDSSKEYSKYIPSFATRLNVDDKLFDQN</sequence>
<evidence type="ECO:0000313" key="1">
    <source>
        <dbReference type="EMBL" id="KAJ3255335.1"/>
    </source>
</evidence>
<proteinExistence type="predicted"/>
<organism evidence="1 2">
    <name type="scientific">Boothiomyces macroporosus</name>
    <dbReference type="NCBI Taxonomy" id="261099"/>
    <lineage>
        <taxon>Eukaryota</taxon>
        <taxon>Fungi</taxon>
        <taxon>Fungi incertae sedis</taxon>
        <taxon>Chytridiomycota</taxon>
        <taxon>Chytridiomycota incertae sedis</taxon>
        <taxon>Chytridiomycetes</taxon>
        <taxon>Rhizophydiales</taxon>
        <taxon>Terramycetaceae</taxon>
        <taxon>Boothiomyces</taxon>
    </lineage>
</organism>
<dbReference type="Proteomes" id="UP001210925">
    <property type="component" value="Unassembled WGS sequence"/>
</dbReference>
<gene>
    <name evidence="1" type="ORF">HK103_006358</name>
</gene>
<accession>A0AAD5UDU1</accession>